<dbReference type="AlphaFoldDB" id="A0A7R9BE58"/>
<name>A0A7R9BE58_9CRUS</name>
<gene>
    <name evidence="2" type="ORF">NMOB1V02_LOCUS272</name>
</gene>
<dbReference type="PANTHER" id="PTHR13124">
    <property type="entry name" value="39S RIBOSOMAL PROTEIN L46, MITOCHONDRIAL PRECURSOR-RELATED"/>
    <property type="match status" value="1"/>
</dbReference>
<dbReference type="OrthoDB" id="194611at2759"/>
<dbReference type="GO" id="GO:0003735">
    <property type="term" value="F:structural constituent of ribosome"/>
    <property type="evidence" value="ECO:0007669"/>
    <property type="project" value="InterPro"/>
</dbReference>
<dbReference type="Gene3D" id="3.90.79.10">
    <property type="entry name" value="Nucleoside Triphosphate Pyrophosphohydrolase"/>
    <property type="match status" value="1"/>
</dbReference>
<dbReference type="EMBL" id="CAJPEX010000020">
    <property type="protein sequence ID" value="CAG0912482.1"/>
    <property type="molecule type" value="Genomic_DNA"/>
</dbReference>
<evidence type="ECO:0000313" key="3">
    <source>
        <dbReference type="Proteomes" id="UP000678499"/>
    </source>
</evidence>
<dbReference type="InterPro" id="IPR040008">
    <property type="entry name" value="Ribosomal_mL46"/>
</dbReference>
<accession>A0A7R9BE58</accession>
<dbReference type="Proteomes" id="UP000678499">
    <property type="component" value="Unassembled WGS sequence"/>
</dbReference>
<dbReference type="EMBL" id="OA882057">
    <property type="protein sequence ID" value="CAD7272330.1"/>
    <property type="molecule type" value="Genomic_DNA"/>
</dbReference>
<organism evidence="2">
    <name type="scientific">Notodromas monacha</name>
    <dbReference type="NCBI Taxonomy" id="399045"/>
    <lineage>
        <taxon>Eukaryota</taxon>
        <taxon>Metazoa</taxon>
        <taxon>Ecdysozoa</taxon>
        <taxon>Arthropoda</taxon>
        <taxon>Crustacea</taxon>
        <taxon>Oligostraca</taxon>
        <taxon>Ostracoda</taxon>
        <taxon>Podocopa</taxon>
        <taxon>Podocopida</taxon>
        <taxon>Cypridocopina</taxon>
        <taxon>Cypridoidea</taxon>
        <taxon>Cyprididae</taxon>
        <taxon>Notodromas</taxon>
    </lineage>
</organism>
<dbReference type="InterPro" id="IPR021757">
    <property type="entry name" value="Ribosomal_mL46_N"/>
</dbReference>
<dbReference type="Pfam" id="PF11788">
    <property type="entry name" value="MRP-L46"/>
    <property type="match status" value="1"/>
</dbReference>
<dbReference type="GO" id="GO:0005762">
    <property type="term" value="C:mitochondrial large ribosomal subunit"/>
    <property type="evidence" value="ECO:0007669"/>
    <property type="project" value="TreeGrafter"/>
</dbReference>
<evidence type="ECO:0000313" key="2">
    <source>
        <dbReference type="EMBL" id="CAD7272330.1"/>
    </source>
</evidence>
<keyword evidence="3" id="KW-1185">Reference proteome</keyword>
<evidence type="ECO:0000259" key="1">
    <source>
        <dbReference type="Pfam" id="PF11788"/>
    </source>
</evidence>
<dbReference type="PANTHER" id="PTHR13124:SF12">
    <property type="entry name" value="LARGE RIBOSOMAL SUBUNIT PROTEIN ML46"/>
    <property type="match status" value="1"/>
</dbReference>
<feature type="domain" description="Large ribosomal subunit protein mL46 N-terminal" evidence="1">
    <location>
        <begin position="33"/>
        <end position="117"/>
    </location>
</feature>
<proteinExistence type="predicted"/>
<sequence>MWSMIVRQSTWCVRNRAAQLRQCATSAETSRRYDLFAAICVERAPLLSPALTKLEQTVQHCLQKMDAERSLRCDHEMKADLEKRSKGKKSEEEEVKLVTVQELEDSWMDNAKDFKTEARDGKLERPLYLVAKSVGRVLSDCIGDGKGKNWQVQVLGNAPASVYTFKYPTPVAQKANSVGGKIFFYKGIFSSPTGHDLSDEALLHKDQPRSSEIQELRWVTCDELKELLPEKYWKSVHVLIPPEE</sequence>
<reference evidence="2" key="1">
    <citation type="submission" date="2020-11" db="EMBL/GenBank/DDBJ databases">
        <authorList>
            <person name="Tran Van P."/>
        </authorList>
    </citation>
    <scope>NUCLEOTIDE SEQUENCE</scope>
</reference>
<protein>
    <recommendedName>
        <fullName evidence="1">Large ribosomal subunit protein mL46 N-terminal domain-containing protein</fullName>
    </recommendedName>
</protein>